<evidence type="ECO:0000259" key="5">
    <source>
        <dbReference type="Pfam" id="PF17187"/>
    </source>
</evidence>
<feature type="domain" description="Svf1-like C-terminal" evidence="5">
    <location>
        <begin position="226"/>
        <end position="390"/>
    </location>
</feature>
<dbReference type="Pfam" id="PF17187">
    <property type="entry name" value="Svf1_C"/>
    <property type="match status" value="1"/>
</dbReference>
<gene>
    <name evidence="6" type="primary">SVF1</name>
    <name evidence="6" type="ORF">FIM1_3460</name>
</gene>
<protein>
    <submittedName>
        <fullName evidence="6">Survival factor 1</fullName>
    </submittedName>
</protein>
<accession>A0ABX6F057</accession>
<dbReference type="InterPro" id="IPR033394">
    <property type="entry name" value="Svf1-like_C"/>
</dbReference>
<evidence type="ECO:0000256" key="1">
    <source>
        <dbReference type="ARBA" id="ARBA00004496"/>
    </source>
</evidence>
<dbReference type="PANTHER" id="PTHR47107">
    <property type="entry name" value="SVF1-LIKE PROTEIN YDR222W-RELATED"/>
    <property type="match status" value="1"/>
</dbReference>
<keyword evidence="7" id="KW-1185">Reference proteome</keyword>
<evidence type="ECO:0000256" key="3">
    <source>
        <dbReference type="ARBA" id="ARBA00022490"/>
    </source>
</evidence>
<dbReference type="PANTHER" id="PTHR47107:SF1">
    <property type="entry name" value="CERAMIDE-BINDING PROTEIN SVF1-RELATED"/>
    <property type="match status" value="1"/>
</dbReference>
<keyword evidence="3" id="KW-0963">Cytoplasm</keyword>
<dbReference type="Pfam" id="PF08622">
    <property type="entry name" value="Svf1"/>
    <property type="match status" value="1"/>
</dbReference>
<dbReference type="InterPro" id="IPR013931">
    <property type="entry name" value="Svf1-like_N"/>
</dbReference>
<dbReference type="InterPro" id="IPR051385">
    <property type="entry name" value="Ceramide-binding_SVF1"/>
</dbReference>
<reference evidence="6 7" key="1">
    <citation type="submission" date="2016-03" db="EMBL/GenBank/DDBJ databases">
        <title>How can Kluyveromyces marxianus grow so fast - potential evolutionary course in Saccharomyces Complex revealed by comparative genomics.</title>
        <authorList>
            <person name="Mo W."/>
            <person name="Lu W."/>
            <person name="Yang X."/>
            <person name="Qi J."/>
            <person name="Lv H."/>
        </authorList>
    </citation>
    <scope>NUCLEOTIDE SEQUENCE [LARGE SCALE GENOMIC DNA]</scope>
    <source>
        <strain evidence="6 7">FIM1</strain>
    </source>
</reference>
<feature type="domain" description="Svf1-like N-terminal" evidence="4">
    <location>
        <begin position="56"/>
        <end position="224"/>
    </location>
</feature>
<comment type="subcellular location">
    <subcellularLocation>
        <location evidence="1">Cytoplasm</location>
    </subcellularLocation>
</comment>
<dbReference type="EMBL" id="CP015058">
    <property type="protein sequence ID" value="QGN16738.1"/>
    <property type="molecule type" value="Genomic_DNA"/>
</dbReference>
<comment type="similarity">
    <text evidence="2">Belongs to the SVF1 family.</text>
</comment>
<evidence type="ECO:0000259" key="4">
    <source>
        <dbReference type="Pfam" id="PF08622"/>
    </source>
</evidence>
<name>A0ABX6F057_KLUMA</name>
<evidence type="ECO:0000256" key="2">
    <source>
        <dbReference type="ARBA" id="ARBA00009069"/>
    </source>
</evidence>
<dbReference type="Proteomes" id="UP000422736">
    <property type="component" value="Chromosome 5"/>
</dbReference>
<proteinExistence type="inferred from homology"/>
<organism evidence="6 7">
    <name type="scientific">Kluyveromyces marxianus</name>
    <name type="common">Yeast</name>
    <name type="synonym">Candida kefyr</name>
    <dbReference type="NCBI Taxonomy" id="4911"/>
    <lineage>
        <taxon>Eukaryota</taxon>
        <taxon>Fungi</taxon>
        <taxon>Dikarya</taxon>
        <taxon>Ascomycota</taxon>
        <taxon>Saccharomycotina</taxon>
        <taxon>Saccharomycetes</taxon>
        <taxon>Saccharomycetales</taxon>
        <taxon>Saccharomycetaceae</taxon>
        <taxon>Kluyveromyces</taxon>
    </lineage>
</organism>
<evidence type="ECO:0000313" key="6">
    <source>
        <dbReference type="EMBL" id="QGN16738.1"/>
    </source>
</evidence>
<reference evidence="6 7" key="2">
    <citation type="submission" date="2019-11" db="EMBL/GenBank/DDBJ databases">
        <authorList>
            <person name="Lu H."/>
        </authorList>
    </citation>
    <scope>NUCLEOTIDE SEQUENCE [LARGE SCALE GENOMIC DNA]</scope>
    <source>
        <strain evidence="6 7">FIM1</strain>
    </source>
</reference>
<evidence type="ECO:0000313" key="7">
    <source>
        <dbReference type="Proteomes" id="UP000422736"/>
    </source>
</evidence>
<sequence>MLKWIQGGISAVTGIAEPEYGPEYIHTSAERVKGKQPFHVTDRKDFEWQNPDHTNVETATFYFTDLENGYAGFAQVIHSNIVGLHTTAQFTFKIYHKEDVDKQIWTSVKLENFRIEGPNFYADNLSIEMNEEGTEVEFKSTVAENVDVHFKIKRSVSGVKVGEDPSTYYGDDVTQPWGSMRHVFWPRNSITGTISAKNEQQDVSIDLTLSEEHKHYSMYVLAMQGMKPHHAAKAWNFMNFQSETHSAVLMEFITPKSYGTTKMSVGIVCDSSNVLAVTVDNDAQHVDPQIDSVGWPVPKEIAISFKGVPATATDETVETAEPFLAVVKGKLDNLVERVDVMAEIPNFVKNIVSGVAGTKPYIYQFFEDFTLTIKDEESKGLGWCEVTFISEANDVEVPEGEEKAPETEETAQ</sequence>